<evidence type="ECO:0000313" key="3">
    <source>
        <dbReference type="EMBL" id="RKP32306.1"/>
    </source>
</evidence>
<proteinExistence type="predicted"/>
<dbReference type="SMART" id="SM00552">
    <property type="entry name" value="ADEAMc"/>
    <property type="match status" value="1"/>
</dbReference>
<dbReference type="PROSITE" id="PS50141">
    <property type="entry name" value="A_DEAMIN_EDITASE"/>
    <property type="match status" value="1"/>
</dbReference>
<evidence type="ECO:0000259" key="2">
    <source>
        <dbReference type="PROSITE" id="PS50141"/>
    </source>
</evidence>
<organism evidence="3 4">
    <name type="scientific">Metschnikowia bicuspidata</name>
    <dbReference type="NCBI Taxonomy" id="27322"/>
    <lineage>
        <taxon>Eukaryota</taxon>
        <taxon>Fungi</taxon>
        <taxon>Dikarya</taxon>
        <taxon>Ascomycota</taxon>
        <taxon>Saccharomycotina</taxon>
        <taxon>Pichiomycetes</taxon>
        <taxon>Metschnikowiaceae</taxon>
        <taxon>Metschnikowia</taxon>
    </lineage>
</organism>
<keyword evidence="4" id="KW-1185">Reference proteome</keyword>
<feature type="region of interest" description="Disordered" evidence="1">
    <location>
        <begin position="150"/>
        <end position="183"/>
    </location>
</feature>
<dbReference type="OrthoDB" id="10268011at2759"/>
<dbReference type="Pfam" id="PF02137">
    <property type="entry name" value="A_deamin"/>
    <property type="match status" value="1"/>
</dbReference>
<name>A0A4P9ZGT1_9ASCO</name>
<dbReference type="InterPro" id="IPR042935">
    <property type="entry name" value="Tad1"/>
</dbReference>
<gene>
    <name evidence="3" type="ORF">METBISCDRAFT_25823</name>
</gene>
<evidence type="ECO:0000313" key="4">
    <source>
        <dbReference type="Proteomes" id="UP000268321"/>
    </source>
</evidence>
<dbReference type="PANTHER" id="PTHR47803:SF1">
    <property type="entry name" value="TRNA-SPECIFIC ADENOSINE DEAMINASE 1"/>
    <property type="match status" value="1"/>
</dbReference>
<dbReference type="GO" id="GO:0003723">
    <property type="term" value="F:RNA binding"/>
    <property type="evidence" value="ECO:0007669"/>
    <property type="project" value="InterPro"/>
</dbReference>
<dbReference type="InterPro" id="IPR002466">
    <property type="entry name" value="A_deamin"/>
</dbReference>
<dbReference type="PANTHER" id="PTHR47803">
    <property type="entry name" value="TRNA-SPECIFIC ADENOSINE DEAMINASE 1"/>
    <property type="match status" value="1"/>
</dbReference>
<accession>A0A4P9ZGT1</accession>
<sequence length="465" mass="51546">MTDEPGLAQSIADIVVATYNDVIPRAAKPAMRLNGVREWTVLAGLVAIEGTTLKPLTLATGVKTMPNDVREYSSGLIVHDLHAELLCLRMFNWSLVAEVKSQWAGNVAGHGDSEGVNGAKRAADSEGISGVNLRRESVATGGVLTLAQIFEEERNGGEERNGQQERRNGEGETDEEKEEDAMREVGNDVQAAVADNQQSTAARKGAVQTLKKYTLLHKKQGQTRFTLRDGVRLALYISEPPCGDALMSAGTNGGASWEPPLRDEIIRGRAHFNSVGIVRTKPGRADSKISYSKSCSDKLCIKQVTGILNAISSWLIEPIYLLYLVVPREKYAEVDFLRCFHERLQPEHKLQVLQFGRNEFPFRKVPDTGIPLPLCFVRCELNQFSQVLQNGVKNGAFVKKKPPRRNGESVLCQRRLWEQSRDLVGTFKDYRSLKTSDSVRVQLKAFARAQLGLWPASSQVNFQLD</sequence>
<protein>
    <recommendedName>
        <fullName evidence="2">A to I editase domain-containing protein</fullName>
    </recommendedName>
</protein>
<dbReference type="GO" id="GO:0002100">
    <property type="term" value="P:tRNA wobble adenosine to inosine editing"/>
    <property type="evidence" value="ECO:0007669"/>
    <property type="project" value="InterPro"/>
</dbReference>
<reference evidence="4" key="1">
    <citation type="journal article" date="2018" name="Nat. Microbiol.">
        <title>Leveraging single-cell genomics to expand the fungal tree of life.</title>
        <authorList>
            <person name="Ahrendt S.R."/>
            <person name="Quandt C.A."/>
            <person name="Ciobanu D."/>
            <person name="Clum A."/>
            <person name="Salamov A."/>
            <person name="Andreopoulos B."/>
            <person name="Cheng J.F."/>
            <person name="Woyke T."/>
            <person name="Pelin A."/>
            <person name="Henrissat B."/>
            <person name="Reynolds N.K."/>
            <person name="Benny G.L."/>
            <person name="Smith M.E."/>
            <person name="James T.Y."/>
            <person name="Grigoriev I.V."/>
        </authorList>
    </citation>
    <scope>NUCLEOTIDE SEQUENCE [LARGE SCALE GENOMIC DNA]</scope>
    <source>
        <strain evidence="4">Baker2002</strain>
    </source>
</reference>
<feature type="compositionally biased region" description="Basic and acidic residues" evidence="1">
    <location>
        <begin position="151"/>
        <end position="170"/>
    </location>
</feature>
<dbReference type="Proteomes" id="UP000268321">
    <property type="component" value="Unassembled WGS sequence"/>
</dbReference>
<dbReference type="AlphaFoldDB" id="A0A4P9ZGT1"/>
<evidence type="ECO:0000256" key="1">
    <source>
        <dbReference type="SAM" id="MobiDB-lite"/>
    </source>
</evidence>
<feature type="domain" description="A to I editase" evidence="2">
    <location>
        <begin position="137"/>
        <end position="344"/>
    </location>
</feature>
<dbReference type="EMBL" id="ML004432">
    <property type="protein sequence ID" value="RKP32306.1"/>
    <property type="molecule type" value="Genomic_DNA"/>
</dbReference>
<dbReference type="GO" id="GO:0043829">
    <property type="term" value="F:tRNA-specific adenosine-37 deaminase activity"/>
    <property type="evidence" value="ECO:0007669"/>
    <property type="project" value="TreeGrafter"/>
</dbReference>